<organism evidence="2 3">
    <name type="scientific">Henosepilachna vigintioctopunctata</name>
    <dbReference type="NCBI Taxonomy" id="420089"/>
    <lineage>
        <taxon>Eukaryota</taxon>
        <taxon>Metazoa</taxon>
        <taxon>Ecdysozoa</taxon>
        <taxon>Arthropoda</taxon>
        <taxon>Hexapoda</taxon>
        <taxon>Insecta</taxon>
        <taxon>Pterygota</taxon>
        <taxon>Neoptera</taxon>
        <taxon>Endopterygota</taxon>
        <taxon>Coleoptera</taxon>
        <taxon>Polyphaga</taxon>
        <taxon>Cucujiformia</taxon>
        <taxon>Coccinelloidea</taxon>
        <taxon>Coccinellidae</taxon>
        <taxon>Epilachninae</taxon>
        <taxon>Epilachnini</taxon>
        <taxon>Henosepilachna</taxon>
    </lineage>
</organism>
<dbReference type="InterPro" id="IPR013177">
    <property type="entry name" value="Ribosomal_mS38_C"/>
</dbReference>
<dbReference type="AlphaFoldDB" id="A0AAW1TM63"/>
<sequence>MSLLFTKIMNSSIQRRGRETFNLLRKLSFTSTHPNTSPVVPYLAQQSNFIYENILQENNWVYQRNERIEMPIKQKIHIELPKSFIVNPLMEDPLLHEKIMDLPCHKGADQIEAARLIVIRRQKMKNHKLRKLRKKLKFFRAKIRQKRELKKEKEFQAVLIQRCKEAEIFSAEEYVNNRIQKYKEALAYVPKPKRTFYY</sequence>
<evidence type="ECO:0000313" key="2">
    <source>
        <dbReference type="EMBL" id="KAK9871834.1"/>
    </source>
</evidence>
<keyword evidence="3" id="KW-1185">Reference proteome</keyword>
<reference evidence="2 3" key="1">
    <citation type="submission" date="2023-03" db="EMBL/GenBank/DDBJ databases">
        <title>Genome insight into feeding habits of ladybird beetles.</title>
        <authorList>
            <person name="Li H.-S."/>
            <person name="Huang Y.-H."/>
            <person name="Pang H."/>
        </authorList>
    </citation>
    <scope>NUCLEOTIDE SEQUENCE [LARGE SCALE GENOMIC DNA]</scope>
    <source>
        <strain evidence="2">SYSU_2023b</strain>
        <tissue evidence="2">Whole body</tissue>
    </source>
</reference>
<proteinExistence type="predicted"/>
<accession>A0AAW1TM63</accession>
<protein>
    <recommendedName>
        <fullName evidence="1">Ribosomal protein mS38 C-terminal domain-containing protein</fullName>
    </recommendedName>
</protein>
<dbReference type="SMART" id="SM01155">
    <property type="entry name" value="DUF1713"/>
    <property type="match status" value="1"/>
</dbReference>
<name>A0AAW1TM63_9CUCU</name>
<dbReference type="Pfam" id="PF08213">
    <property type="entry name" value="COX24_C"/>
    <property type="match status" value="1"/>
</dbReference>
<evidence type="ECO:0000313" key="3">
    <source>
        <dbReference type="Proteomes" id="UP001431783"/>
    </source>
</evidence>
<gene>
    <name evidence="2" type="ORF">WA026_014291</name>
</gene>
<dbReference type="Proteomes" id="UP001431783">
    <property type="component" value="Unassembled WGS sequence"/>
</dbReference>
<dbReference type="EMBL" id="JARQZJ010000007">
    <property type="protein sequence ID" value="KAK9871834.1"/>
    <property type="molecule type" value="Genomic_DNA"/>
</dbReference>
<comment type="caution">
    <text evidence="2">The sequence shown here is derived from an EMBL/GenBank/DDBJ whole genome shotgun (WGS) entry which is preliminary data.</text>
</comment>
<evidence type="ECO:0000259" key="1">
    <source>
        <dbReference type="SMART" id="SM01155"/>
    </source>
</evidence>
<feature type="domain" description="Ribosomal protein mS38 C-terminal" evidence="1">
    <location>
        <begin position="112"/>
        <end position="145"/>
    </location>
</feature>